<evidence type="ECO:0000256" key="1">
    <source>
        <dbReference type="ARBA" id="ARBA00022500"/>
    </source>
</evidence>
<comment type="PTM">
    <text evidence="4">Phosphorylated by CheA. Phosphorylation of the N-terminal regulatory domain activates the methylesterase activity.</text>
</comment>
<dbReference type="Pfam" id="PF01339">
    <property type="entry name" value="CheB_methylest"/>
    <property type="match status" value="1"/>
</dbReference>
<comment type="subcellular location">
    <subcellularLocation>
        <location evidence="4">Cytoplasm</location>
    </subcellularLocation>
</comment>
<evidence type="ECO:0000256" key="3">
    <source>
        <dbReference type="ARBA" id="ARBA00048267"/>
    </source>
</evidence>
<keyword evidence="1 4" id="KW-0145">Chemotaxis</keyword>
<evidence type="ECO:0000259" key="9">
    <source>
        <dbReference type="PROSITE" id="PS50122"/>
    </source>
</evidence>
<comment type="similarity">
    <text evidence="4">Belongs to the CheB family.</text>
</comment>
<sequence length="452" mass="47144">MPEHLKVMVVDDTITYRMIMKKVAETIPGIEVVASAPNGKVALDKISTVMPDVVLCDVEMPVMDGLTTLKEVSKQFPKVTVVMVSGLSRSNANIIMECLNAGALDFVTKPLESNADQAMRALRLDLEPILSVIVTKKSTPGAPPAPTPATPQASAPTPAPTQRPAPGSRPAPPARPGIGQPRQPFSGGTRGAPAQANRLPPAGQRPQLGAAAGQQPRNLHRPAGTGGLAARQQPGQPPAAAGMRPQPRRPIATPSIQKVKRPELLLIGSSTGGPAALTQVLAGLGGKKLSIPTLIVQHMPPVFTASLAAQLTRSSGLQVDEADEGVQIGPGSIVLAQGGKHMTLRCQGKQFIVSLNDGPKVNECRPAVDVLFMSIAAGFPGQTLSIILTGMGRDGTNGIDALKRTNKTYSITQDQDSCVVYGMPRSVVEKGLSDEALPLTAIGSRIQEICGV</sequence>
<dbReference type="EC" id="3.5.1.44" evidence="4"/>
<feature type="active site" evidence="4 5">
    <location>
        <position position="394"/>
    </location>
</feature>
<reference evidence="10" key="1">
    <citation type="submission" date="2015-04" db="EMBL/GenBank/DDBJ databases">
        <authorList>
            <person name="Syromyatnikov M.Y."/>
            <person name="Popov V.N."/>
        </authorList>
    </citation>
    <scope>NUCLEOTIDE SEQUENCE</scope>
    <source>
        <strain evidence="10">MO-1</strain>
    </source>
</reference>
<dbReference type="SMART" id="SM00448">
    <property type="entry name" value="REC"/>
    <property type="match status" value="1"/>
</dbReference>
<proteinExistence type="inferred from homology"/>
<feature type="active site" evidence="4 5">
    <location>
        <position position="298"/>
    </location>
</feature>
<comment type="domain">
    <text evidence="4">Contains a C-terminal catalytic domain, and an N-terminal region which modulates catalytic activity.</text>
</comment>
<protein>
    <recommendedName>
        <fullName evidence="4">Protein-glutamate methylesterase/protein-glutamine glutaminase</fullName>
        <ecNumber evidence="4">3.1.1.61</ecNumber>
        <ecNumber evidence="4">3.5.1.44</ecNumber>
    </recommendedName>
</protein>
<evidence type="ECO:0000256" key="2">
    <source>
        <dbReference type="ARBA" id="ARBA00022801"/>
    </source>
</evidence>
<evidence type="ECO:0000256" key="4">
    <source>
        <dbReference type="HAMAP-Rule" id="MF_00099"/>
    </source>
</evidence>
<evidence type="ECO:0000313" key="10">
    <source>
        <dbReference type="EMBL" id="CRH07451.1"/>
    </source>
</evidence>
<dbReference type="SUPFAM" id="SSF52738">
    <property type="entry name" value="Methylesterase CheB, C-terminal domain"/>
    <property type="match status" value="1"/>
</dbReference>
<dbReference type="InterPro" id="IPR008248">
    <property type="entry name" value="CheB-like"/>
</dbReference>
<evidence type="ECO:0000259" key="8">
    <source>
        <dbReference type="PROSITE" id="PS50110"/>
    </source>
</evidence>
<name>A0A1S7LNL6_MAGMO</name>
<feature type="compositionally biased region" description="Low complexity" evidence="7">
    <location>
        <begin position="228"/>
        <end position="245"/>
    </location>
</feature>
<dbReference type="AlphaFoldDB" id="A0A1S7LNL6"/>
<dbReference type="EMBL" id="LO017727">
    <property type="protein sequence ID" value="CRH07451.1"/>
    <property type="molecule type" value="Genomic_DNA"/>
</dbReference>
<dbReference type="HAMAP" id="MF_00099">
    <property type="entry name" value="CheB_chemtxs"/>
    <property type="match status" value="1"/>
</dbReference>
<feature type="active site" evidence="4 5">
    <location>
        <position position="270"/>
    </location>
</feature>
<dbReference type="GO" id="GO:0000156">
    <property type="term" value="F:phosphorelay response regulator activity"/>
    <property type="evidence" value="ECO:0007669"/>
    <property type="project" value="InterPro"/>
</dbReference>
<evidence type="ECO:0000256" key="7">
    <source>
        <dbReference type="SAM" id="MobiDB-lite"/>
    </source>
</evidence>
<gene>
    <name evidence="4" type="primary">cheB</name>
    <name evidence="10" type="ORF">MAGMO_3314</name>
</gene>
<dbReference type="InterPro" id="IPR035909">
    <property type="entry name" value="CheB_C"/>
</dbReference>
<dbReference type="PROSITE" id="PS50110">
    <property type="entry name" value="RESPONSE_REGULATORY"/>
    <property type="match status" value="1"/>
</dbReference>
<organism evidence="10">
    <name type="scientific">Magnetococcus massalia (strain MO-1)</name>
    <dbReference type="NCBI Taxonomy" id="451514"/>
    <lineage>
        <taxon>Bacteria</taxon>
        <taxon>Pseudomonadati</taxon>
        <taxon>Pseudomonadota</taxon>
        <taxon>Magnetococcia</taxon>
        <taxon>Magnetococcales</taxon>
        <taxon>Magnetococcaceae</taxon>
        <taxon>Magnetococcus</taxon>
    </lineage>
</organism>
<dbReference type="GO" id="GO:0050568">
    <property type="term" value="F:protein-glutamine glutaminase activity"/>
    <property type="evidence" value="ECO:0007669"/>
    <property type="project" value="UniProtKB-UniRule"/>
</dbReference>
<dbReference type="InterPro" id="IPR000673">
    <property type="entry name" value="Sig_transdc_resp-reg_Me-estase"/>
</dbReference>
<dbReference type="PROSITE" id="PS50122">
    <property type="entry name" value="CHEB"/>
    <property type="match status" value="1"/>
</dbReference>
<evidence type="ECO:0000256" key="6">
    <source>
        <dbReference type="PROSITE-ProRule" id="PRU00169"/>
    </source>
</evidence>
<dbReference type="CDD" id="cd17541">
    <property type="entry name" value="REC_CheB-like"/>
    <property type="match status" value="1"/>
</dbReference>
<dbReference type="NCBIfam" id="NF001965">
    <property type="entry name" value="PRK00742.1"/>
    <property type="match status" value="1"/>
</dbReference>
<dbReference type="Gene3D" id="3.40.50.180">
    <property type="entry name" value="Methylesterase CheB, C-terminal domain"/>
    <property type="match status" value="1"/>
</dbReference>
<comment type="catalytic activity">
    <reaction evidence="4">
        <text>L-glutaminyl-[protein] + H2O = L-glutamyl-[protein] + NH4(+)</text>
        <dbReference type="Rhea" id="RHEA:16441"/>
        <dbReference type="Rhea" id="RHEA-COMP:10207"/>
        <dbReference type="Rhea" id="RHEA-COMP:10208"/>
        <dbReference type="ChEBI" id="CHEBI:15377"/>
        <dbReference type="ChEBI" id="CHEBI:28938"/>
        <dbReference type="ChEBI" id="CHEBI:29973"/>
        <dbReference type="ChEBI" id="CHEBI:30011"/>
        <dbReference type="EC" id="3.5.1.44"/>
    </reaction>
</comment>
<feature type="modified residue" description="4-aspartylphosphate" evidence="4 6">
    <location>
        <position position="57"/>
    </location>
</feature>
<dbReference type="InterPro" id="IPR001789">
    <property type="entry name" value="Sig_transdc_resp-reg_receiver"/>
</dbReference>
<feature type="region of interest" description="Disordered" evidence="7">
    <location>
        <begin position="136"/>
        <end position="257"/>
    </location>
</feature>
<comment type="function">
    <text evidence="4">Involved in chemotaxis. Part of a chemotaxis signal transduction system that modulates chemotaxis in response to various stimuli. Catalyzes the demethylation of specific methylglutamate residues introduced into the chemoreceptors (methyl-accepting chemotaxis proteins or MCP) by CheR. Also mediates the irreversible deamidation of specific glutamine residues to glutamic acid.</text>
</comment>
<dbReference type="GO" id="GO:0005737">
    <property type="term" value="C:cytoplasm"/>
    <property type="evidence" value="ECO:0007669"/>
    <property type="project" value="UniProtKB-SubCell"/>
</dbReference>
<dbReference type="PANTHER" id="PTHR42872">
    <property type="entry name" value="PROTEIN-GLUTAMATE METHYLESTERASE/PROTEIN-GLUTAMINE GLUTAMINASE"/>
    <property type="match status" value="1"/>
</dbReference>
<keyword evidence="4" id="KW-0963">Cytoplasm</keyword>
<evidence type="ECO:0000256" key="5">
    <source>
        <dbReference type="PROSITE-ProRule" id="PRU00050"/>
    </source>
</evidence>
<accession>A0A1S7LNL6</accession>
<feature type="domain" description="CheB-type methylesterase" evidence="9">
    <location>
        <begin position="258"/>
        <end position="452"/>
    </location>
</feature>
<dbReference type="GO" id="GO:0006935">
    <property type="term" value="P:chemotaxis"/>
    <property type="evidence" value="ECO:0007669"/>
    <property type="project" value="UniProtKB-UniRule"/>
</dbReference>
<dbReference type="Pfam" id="PF00072">
    <property type="entry name" value="Response_reg"/>
    <property type="match status" value="1"/>
</dbReference>
<dbReference type="EC" id="3.1.1.61" evidence="4"/>
<dbReference type="CDD" id="cd16432">
    <property type="entry name" value="CheB_Rec"/>
    <property type="match status" value="1"/>
</dbReference>
<feature type="domain" description="Response regulatory" evidence="8">
    <location>
        <begin position="6"/>
        <end position="124"/>
    </location>
</feature>
<dbReference type="PANTHER" id="PTHR42872:SF3">
    <property type="entry name" value="PROTEIN-GLUTAMATE METHYLESTERASE_PROTEIN-GLUTAMINE GLUTAMINASE 1"/>
    <property type="match status" value="1"/>
</dbReference>
<keyword evidence="4 6" id="KW-0597">Phosphoprotein</keyword>
<dbReference type="SUPFAM" id="SSF52172">
    <property type="entry name" value="CheY-like"/>
    <property type="match status" value="1"/>
</dbReference>
<feature type="compositionally biased region" description="Pro residues" evidence="7">
    <location>
        <begin position="157"/>
        <end position="175"/>
    </location>
</feature>
<keyword evidence="2 4" id="KW-0378">Hydrolase</keyword>
<dbReference type="GO" id="GO:0008984">
    <property type="term" value="F:protein-glutamate methylesterase activity"/>
    <property type="evidence" value="ECO:0007669"/>
    <property type="project" value="UniProtKB-UniRule"/>
</dbReference>
<comment type="catalytic activity">
    <reaction evidence="3 4">
        <text>[protein]-L-glutamate 5-O-methyl ester + H2O = L-glutamyl-[protein] + methanol + H(+)</text>
        <dbReference type="Rhea" id="RHEA:23236"/>
        <dbReference type="Rhea" id="RHEA-COMP:10208"/>
        <dbReference type="Rhea" id="RHEA-COMP:10311"/>
        <dbReference type="ChEBI" id="CHEBI:15377"/>
        <dbReference type="ChEBI" id="CHEBI:15378"/>
        <dbReference type="ChEBI" id="CHEBI:17790"/>
        <dbReference type="ChEBI" id="CHEBI:29973"/>
        <dbReference type="ChEBI" id="CHEBI:82795"/>
        <dbReference type="EC" id="3.1.1.61"/>
    </reaction>
</comment>
<dbReference type="Gene3D" id="3.40.50.2300">
    <property type="match status" value="1"/>
</dbReference>
<dbReference type="InterPro" id="IPR011006">
    <property type="entry name" value="CheY-like_superfamily"/>
</dbReference>